<name>A0A803MZN6_CHEQI</name>
<protein>
    <submittedName>
        <fullName evidence="1">Uncharacterized protein</fullName>
    </submittedName>
</protein>
<evidence type="ECO:0000313" key="2">
    <source>
        <dbReference type="Proteomes" id="UP000596660"/>
    </source>
</evidence>
<keyword evidence="2" id="KW-1185">Reference proteome</keyword>
<accession>A0A803MZN6</accession>
<organism evidence="1 2">
    <name type="scientific">Chenopodium quinoa</name>
    <name type="common">Quinoa</name>
    <dbReference type="NCBI Taxonomy" id="63459"/>
    <lineage>
        <taxon>Eukaryota</taxon>
        <taxon>Viridiplantae</taxon>
        <taxon>Streptophyta</taxon>
        <taxon>Embryophyta</taxon>
        <taxon>Tracheophyta</taxon>
        <taxon>Spermatophyta</taxon>
        <taxon>Magnoliopsida</taxon>
        <taxon>eudicotyledons</taxon>
        <taxon>Gunneridae</taxon>
        <taxon>Pentapetalae</taxon>
        <taxon>Caryophyllales</taxon>
        <taxon>Chenopodiaceae</taxon>
        <taxon>Chenopodioideae</taxon>
        <taxon>Atripliceae</taxon>
        <taxon>Chenopodium</taxon>
    </lineage>
</organism>
<reference evidence="1" key="1">
    <citation type="journal article" date="2017" name="Nature">
        <title>The genome of Chenopodium quinoa.</title>
        <authorList>
            <person name="Jarvis D.E."/>
            <person name="Ho Y.S."/>
            <person name="Lightfoot D.J."/>
            <person name="Schmoeckel S.M."/>
            <person name="Li B."/>
            <person name="Borm T.J.A."/>
            <person name="Ohyanagi H."/>
            <person name="Mineta K."/>
            <person name="Michell C.T."/>
            <person name="Saber N."/>
            <person name="Kharbatia N.M."/>
            <person name="Rupper R.R."/>
            <person name="Sharp A.R."/>
            <person name="Dally N."/>
            <person name="Boughton B.A."/>
            <person name="Woo Y.H."/>
            <person name="Gao G."/>
            <person name="Schijlen E.G.W.M."/>
            <person name="Guo X."/>
            <person name="Momin A.A."/>
            <person name="Negrao S."/>
            <person name="Al-Babili S."/>
            <person name="Gehring C."/>
            <person name="Roessner U."/>
            <person name="Jung C."/>
            <person name="Murphy K."/>
            <person name="Arold S.T."/>
            <person name="Gojobori T."/>
            <person name="van der Linden C.G."/>
            <person name="van Loo E.N."/>
            <person name="Jellen E.N."/>
            <person name="Maughan P.J."/>
            <person name="Tester M."/>
        </authorList>
    </citation>
    <scope>NUCLEOTIDE SEQUENCE [LARGE SCALE GENOMIC DNA]</scope>
    <source>
        <strain evidence="1">cv. PI 614886</strain>
    </source>
</reference>
<reference evidence="1" key="2">
    <citation type="submission" date="2021-03" db="UniProtKB">
        <authorList>
            <consortium name="EnsemblPlants"/>
        </authorList>
    </citation>
    <scope>IDENTIFICATION</scope>
</reference>
<evidence type="ECO:0000313" key="1">
    <source>
        <dbReference type="EnsemblPlants" id="AUR62037876-RA:cds"/>
    </source>
</evidence>
<dbReference type="Gramene" id="AUR62037876-RA">
    <property type="protein sequence ID" value="AUR62037876-RA:cds"/>
    <property type="gene ID" value="AUR62037876"/>
</dbReference>
<dbReference type="AlphaFoldDB" id="A0A803MZN6"/>
<proteinExistence type="predicted"/>
<sequence>MMIILYRRKNSKVNEEMDDIASVNNHLSPCIATAVDDSEVYFLVKIDFSCCSTFKDLDLAERMWWVSETLDSYEVKRRVIIQEVCHWLFYLYRKA</sequence>
<dbReference type="Proteomes" id="UP000596660">
    <property type="component" value="Unplaced"/>
</dbReference>
<dbReference type="EnsemblPlants" id="AUR62037876-RA">
    <property type="protein sequence ID" value="AUR62037876-RA:cds"/>
    <property type="gene ID" value="AUR62037876"/>
</dbReference>